<dbReference type="EMBL" id="BMAV01021366">
    <property type="protein sequence ID" value="GFY75412.1"/>
    <property type="molecule type" value="Genomic_DNA"/>
</dbReference>
<reference evidence="1" key="1">
    <citation type="submission" date="2020-08" db="EMBL/GenBank/DDBJ databases">
        <title>Multicomponent nature underlies the extraordinary mechanical properties of spider dragline silk.</title>
        <authorList>
            <person name="Kono N."/>
            <person name="Nakamura H."/>
            <person name="Mori M."/>
            <person name="Yoshida Y."/>
            <person name="Ohtoshi R."/>
            <person name="Malay A.D."/>
            <person name="Moran D.A.P."/>
            <person name="Tomita M."/>
            <person name="Numata K."/>
            <person name="Arakawa K."/>
        </authorList>
    </citation>
    <scope>NUCLEOTIDE SEQUENCE</scope>
</reference>
<proteinExistence type="predicted"/>
<dbReference type="AlphaFoldDB" id="A0A8X7CSU4"/>
<comment type="caution">
    <text evidence="1">The sequence shown here is derived from an EMBL/GenBank/DDBJ whole genome shotgun (WGS) entry which is preliminary data.</text>
</comment>
<gene>
    <name evidence="1" type="ORF">TNIN_128901</name>
</gene>
<sequence>MSTSEDQHLPSFEKAPPPRFLLRSKRNIFHLPCSLSPSLIADGRLELFLSGAKQFPYDREDERFVYKLFNCFGAKDNRERIFSWQSYVLSSAYLPVKTCFPGKQERKLLKERTVAQEKIMPIE</sequence>
<name>A0A8X7CSU4_9ARAC</name>
<evidence type="ECO:0000313" key="1">
    <source>
        <dbReference type="EMBL" id="GFY75412.1"/>
    </source>
</evidence>
<evidence type="ECO:0000313" key="2">
    <source>
        <dbReference type="Proteomes" id="UP000886998"/>
    </source>
</evidence>
<protein>
    <submittedName>
        <fullName evidence="1">Uncharacterized protein</fullName>
    </submittedName>
</protein>
<organism evidence="1 2">
    <name type="scientific">Trichonephila inaurata madagascariensis</name>
    <dbReference type="NCBI Taxonomy" id="2747483"/>
    <lineage>
        <taxon>Eukaryota</taxon>
        <taxon>Metazoa</taxon>
        <taxon>Ecdysozoa</taxon>
        <taxon>Arthropoda</taxon>
        <taxon>Chelicerata</taxon>
        <taxon>Arachnida</taxon>
        <taxon>Araneae</taxon>
        <taxon>Araneomorphae</taxon>
        <taxon>Entelegynae</taxon>
        <taxon>Araneoidea</taxon>
        <taxon>Nephilidae</taxon>
        <taxon>Trichonephila</taxon>
        <taxon>Trichonephila inaurata</taxon>
    </lineage>
</organism>
<dbReference type="Proteomes" id="UP000886998">
    <property type="component" value="Unassembled WGS sequence"/>
</dbReference>
<accession>A0A8X7CSU4</accession>
<keyword evidence="2" id="KW-1185">Reference proteome</keyword>